<keyword evidence="4" id="KW-0645">Protease</keyword>
<proteinExistence type="predicted"/>
<evidence type="ECO:0000313" key="4">
    <source>
        <dbReference type="EMBL" id="TEB05316.1"/>
    </source>
</evidence>
<organism evidence="4 5">
    <name type="scientific">Pelotomaculum schinkii</name>
    <dbReference type="NCBI Taxonomy" id="78350"/>
    <lineage>
        <taxon>Bacteria</taxon>
        <taxon>Bacillati</taxon>
        <taxon>Bacillota</taxon>
        <taxon>Clostridia</taxon>
        <taxon>Eubacteriales</taxon>
        <taxon>Desulfotomaculaceae</taxon>
        <taxon>Pelotomaculum</taxon>
    </lineage>
</organism>
<dbReference type="PANTHER" id="PTHR43798">
    <property type="entry name" value="MONOACYLGLYCEROL LIPASE"/>
    <property type="match status" value="1"/>
</dbReference>
<protein>
    <recommendedName>
        <fullName evidence="2">2-succinyl-6-hydroxy-2,4-cyclohexadiene-1-carboxylate synthase</fullName>
        <ecNumber evidence="2">4.2.99.20</ecNumber>
    </recommendedName>
</protein>
<dbReference type="InterPro" id="IPR050266">
    <property type="entry name" value="AB_hydrolase_sf"/>
</dbReference>
<dbReference type="PANTHER" id="PTHR43798:SF20">
    <property type="entry name" value="2-SUCCINYL-6-HYDROXY-2,4-CYCLOHEXADIENE-1-CARBOXYLATE SYNTHASE-RELATED"/>
    <property type="match status" value="1"/>
</dbReference>
<accession>A0A4Y7R954</accession>
<dbReference type="GO" id="GO:0070205">
    <property type="term" value="F:2-succinyl-6-hydroxy-2,4-cyclohexadiene-1-carboxylate synthase activity"/>
    <property type="evidence" value="ECO:0007669"/>
    <property type="project" value="UniProtKB-UniRule"/>
</dbReference>
<keyword evidence="4" id="KW-0378">Hydrolase</keyword>
<dbReference type="GO" id="GO:0009234">
    <property type="term" value="P:menaquinone biosynthetic process"/>
    <property type="evidence" value="ECO:0007669"/>
    <property type="project" value="UniProtKB-UniRule"/>
</dbReference>
<dbReference type="Gene3D" id="3.40.50.1820">
    <property type="entry name" value="alpha/beta hydrolase"/>
    <property type="match status" value="1"/>
</dbReference>
<evidence type="ECO:0000313" key="5">
    <source>
        <dbReference type="Proteomes" id="UP000298324"/>
    </source>
</evidence>
<dbReference type="GO" id="GO:0004177">
    <property type="term" value="F:aminopeptidase activity"/>
    <property type="evidence" value="ECO:0007669"/>
    <property type="project" value="UniProtKB-KW"/>
</dbReference>
<dbReference type="InterPro" id="IPR000073">
    <property type="entry name" value="AB_hydrolase_1"/>
</dbReference>
<dbReference type="SUPFAM" id="SSF53474">
    <property type="entry name" value="alpha/beta-Hydrolases"/>
    <property type="match status" value="1"/>
</dbReference>
<keyword evidence="5" id="KW-1185">Reference proteome</keyword>
<dbReference type="InterPro" id="IPR022485">
    <property type="entry name" value="SHCHC_synthase_MenH"/>
</dbReference>
<dbReference type="InterPro" id="IPR000639">
    <property type="entry name" value="Epox_hydrolase-like"/>
</dbReference>
<evidence type="ECO:0000256" key="1">
    <source>
        <dbReference type="ARBA" id="ARBA00022428"/>
    </source>
</evidence>
<dbReference type="InterPro" id="IPR029058">
    <property type="entry name" value="AB_hydrolase_fold"/>
</dbReference>
<sequence>MFITINKIRYHLEIRGTGKPIICLHGFSENLSTWESIQLADHQMILIDLIGHGESKKPYSRQAYYWKVIIRDLNKLALKLGLKKYSLLGYSMGGRIALAYALAYPQEIDKLILESASYGECGLIKRLKRRRNDLNLAKNIRRNGIEWFNRYWSGLDIFTTQALLPKAIIDQISARRLLNIPHALSNTLLGSGQGKFPCFKNQICKLSMPALYINGEYDLKYEHVGLEFKKLNSNIKHEIIKGVGHNTHIENPHAFIAVIKQFL</sequence>
<feature type="domain" description="AB hydrolase-1" evidence="3">
    <location>
        <begin position="19"/>
        <end position="121"/>
    </location>
</feature>
<keyword evidence="1" id="KW-0474">Menaquinone biosynthesis</keyword>
<reference evidence="4 5" key="1">
    <citation type="journal article" date="2018" name="Environ. Microbiol.">
        <title>Novel energy conservation strategies and behaviour of Pelotomaculum schinkii driving syntrophic propionate catabolism.</title>
        <authorList>
            <person name="Hidalgo-Ahumada C.A.P."/>
            <person name="Nobu M.K."/>
            <person name="Narihiro T."/>
            <person name="Tamaki H."/>
            <person name="Liu W.T."/>
            <person name="Kamagata Y."/>
            <person name="Stams A.J.M."/>
            <person name="Imachi H."/>
            <person name="Sousa D.Z."/>
        </authorList>
    </citation>
    <scope>NUCLEOTIDE SEQUENCE [LARGE SCALE GENOMIC DNA]</scope>
    <source>
        <strain evidence="4 5">HH</strain>
    </source>
</reference>
<comment type="caution">
    <text evidence="4">The sequence shown here is derived from an EMBL/GenBank/DDBJ whole genome shotgun (WGS) entry which is preliminary data.</text>
</comment>
<dbReference type="NCBIfam" id="TIGR03695">
    <property type="entry name" value="menH_SHCHC"/>
    <property type="match status" value="1"/>
</dbReference>
<evidence type="ECO:0000256" key="2">
    <source>
        <dbReference type="NCBIfam" id="TIGR03695"/>
    </source>
</evidence>
<keyword evidence="4" id="KW-0031">Aminopeptidase</keyword>
<dbReference type="Proteomes" id="UP000298324">
    <property type="component" value="Unassembled WGS sequence"/>
</dbReference>
<dbReference type="RefSeq" id="WP_190240415.1">
    <property type="nucleotide sequence ID" value="NZ_QFGA01000002.1"/>
</dbReference>
<name>A0A4Y7R954_9FIRM</name>
<dbReference type="EC" id="4.2.99.20" evidence="2"/>
<dbReference type="AlphaFoldDB" id="A0A4Y7R954"/>
<dbReference type="PRINTS" id="PR00111">
    <property type="entry name" value="ABHYDROLASE"/>
</dbReference>
<dbReference type="GO" id="GO:0016020">
    <property type="term" value="C:membrane"/>
    <property type="evidence" value="ECO:0007669"/>
    <property type="project" value="TreeGrafter"/>
</dbReference>
<gene>
    <name evidence="4" type="primary">pip_2</name>
    <name evidence="4" type="ORF">Psch_02357</name>
</gene>
<evidence type="ECO:0000259" key="3">
    <source>
        <dbReference type="Pfam" id="PF00561"/>
    </source>
</evidence>
<dbReference type="EMBL" id="QFGA01000002">
    <property type="protein sequence ID" value="TEB05316.1"/>
    <property type="molecule type" value="Genomic_DNA"/>
</dbReference>
<dbReference type="Pfam" id="PF00561">
    <property type="entry name" value="Abhydrolase_1"/>
    <property type="match status" value="1"/>
</dbReference>
<dbReference type="PRINTS" id="PR00412">
    <property type="entry name" value="EPOXHYDRLASE"/>
</dbReference>